<evidence type="ECO:0000256" key="2">
    <source>
        <dbReference type="ARBA" id="ARBA00022450"/>
    </source>
</evidence>
<dbReference type="Gene3D" id="3.30.559.10">
    <property type="entry name" value="Chloramphenicol acetyltransferase-like domain"/>
    <property type="match status" value="6"/>
</dbReference>
<dbReference type="GO" id="GO:0010106">
    <property type="term" value="P:cellular response to iron ion starvation"/>
    <property type="evidence" value="ECO:0007669"/>
    <property type="project" value="UniProtKB-ARBA"/>
</dbReference>
<feature type="domain" description="Carrier" evidence="7">
    <location>
        <begin position="3202"/>
        <end position="3279"/>
    </location>
</feature>
<dbReference type="Gene3D" id="3.30.559.30">
    <property type="entry name" value="Nonribosomal peptide synthetase, condensation domain"/>
    <property type="match status" value="6"/>
</dbReference>
<evidence type="ECO:0000256" key="3">
    <source>
        <dbReference type="ARBA" id="ARBA00022553"/>
    </source>
</evidence>
<feature type="compositionally biased region" description="Basic and acidic residues" evidence="6">
    <location>
        <begin position="4306"/>
        <end position="4319"/>
    </location>
</feature>
<dbReference type="GO" id="GO:0043041">
    <property type="term" value="P:amino acid activation for nonribosomal peptide biosynthetic process"/>
    <property type="evidence" value="ECO:0007669"/>
    <property type="project" value="TreeGrafter"/>
</dbReference>
<dbReference type="SUPFAM" id="SSF56801">
    <property type="entry name" value="Acetyl-CoA synthetase-like"/>
    <property type="match status" value="3"/>
</dbReference>
<dbReference type="GO" id="GO:0031169">
    <property type="term" value="P:ferrichrome biosynthetic process"/>
    <property type="evidence" value="ECO:0007669"/>
    <property type="project" value="UniProtKB-ARBA"/>
</dbReference>
<accession>A0A3D8S2Q8</accession>
<name>A0A3D8S2Q8_9HELO</name>
<dbReference type="InterPro" id="IPR000873">
    <property type="entry name" value="AMP-dep_synth/lig_dom"/>
</dbReference>
<organism evidence="8 9">
    <name type="scientific">Coleophoma crateriformis</name>
    <dbReference type="NCBI Taxonomy" id="565419"/>
    <lineage>
        <taxon>Eukaryota</taxon>
        <taxon>Fungi</taxon>
        <taxon>Dikarya</taxon>
        <taxon>Ascomycota</taxon>
        <taxon>Pezizomycotina</taxon>
        <taxon>Leotiomycetes</taxon>
        <taxon>Helotiales</taxon>
        <taxon>Dermateaceae</taxon>
        <taxon>Coleophoma</taxon>
    </lineage>
</organism>
<dbReference type="PROSITE" id="PS50075">
    <property type="entry name" value="CARRIER"/>
    <property type="match status" value="5"/>
</dbReference>
<feature type="domain" description="Carrier" evidence="7">
    <location>
        <begin position="2137"/>
        <end position="2213"/>
    </location>
</feature>
<dbReference type="PANTHER" id="PTHR45527:SF1">
    <property type="entry name" value="FATTY ACID SYNTHASE"/>
    <property type="match status" value="1"/>
</dbReference>
<dbReference type="InterPro" id="IPR023213">
    <property type="entry name" value="CAT-like_dom_sf"/>
</dbReference>
<dbReference type="FunFam" id="3.40.50.12780:FF:000024">
    <property type="entry name" value="Nonribosomal siderophore peptide synthase SidC"/>
    <property type="match status" value="2"/>
</dbReference>
<feature type="domain" description="Carrier" evidence="7">
    <location>
        <begin position="4315"/>
        <end position="4391"/>
    </location>
</feature>
<dbReference type="SUPFAM" id="SSF52777">
    <property type="entry name" value="CoA-dependent acyltransferases"/>
    <property type="match status" value="12"/>
</dbReference>
<evidence type="ECO:0000256" key="6">
    <source>
        <dbReference type="SAM" id="MobiDB-lite"/>
    </source>
</evidence>
<evidence type="ECO:0000313" key="8">
    <source>
        <dbReference type="EMBL" id="RDW80546.1"/>
    </source>
</evidence>
<feature type="domain" description="Carrier" evidence="7">
    <location>
        <begin position="3750"/>
        <end position="3826"/>
    </location>
</feature>
<feature type="domain" description="Carrier" evidence="7">
    <location>
        <begin position="1593"/>
        <end position="1667"/>
    </location>
</feature>
<reference evidence="8 9" key="1">
    <citation type="journal article" date="2018" name="IMA Fungus">
        <title>IMA Genome-F 9: Draft genome sequence of Annulohypoxylon stygium, Aspergillus mulundensis, Berkeleyomyces basicola (syn. Thielaviopsis basicola), Ceratocystis smalleyi, two Cercospora beticola strains, Coleophoma cylindrospora, Fusarium fracticaudum, Phialophora cf. hyalina, and Morchella septimelata.</title>
        <authorList>
            <person name="Wingfield B.D."/>
            <person name="Bills G.F."/>
            <person name="Dong Y."/>
            <person name="Huang W."/>
            <person name="Nel W.J."/>
            <person name="Swalarsk-Parry B.S."/>
            <person name="Vaghefi N."/>
            <person name="Wilken P.M."/>
            <person name="An Z."/>
            <person name="de Beer Z.W."/>
            <person name="De Vos L."/>
            <person name="Chen L."/>
            <person name="Duong T.A."/>
            <person name="Gao Y."/>
            <person name="Hammerbacher A."/>
            <person name="Kikkert J.R."/>
            <person name="Li Y."/>
            <person name="Li H."/>
            <person name="Li K."/>
            <person name="Li Q."/>
            <person name="Liu X."/>
            <person name="Ma X."/>
            <person name="Naidoo K."/>
            <person name="Pethybridge S.J."/>
            <person name="Sun J."/>
            <person name="Steenkamp E.T."/>
            <person name="van der Nest M.A."/>
            <person name="van Wyk S."/>
            <person name="Wingfield M.J."/>
            <person name="Xiong C."/>
            <person name="Yue Q."/>
            <person name="Zhang X."/>
        </authorList>
    </citation>
    <scope>NUCLEOTIDE SEQUENCE [LARGE SCALE GENOMIC DNA]</scope>
    <source>
        <strain evidence="8 9">BP5796</strain>
    </source>
</reference>
<comment type="pathway">
    <text evidence="1">Siderophore biosynthesis.</text>
</comment>
<dbReference type="InterPro" id="IPR036736">
    <property type="entry name" value="ACP-like_sf"/>
</dbReference>
<proteinExistence type="inferred from homology"/>
<dbReference type="Pfam" id="PF00501">
    <property type="entry name" value="AMP-binding"/>
    <property type="match status" value="3"/>
</dbReference>
<dbReference type="FunFam" id="3.30.300.30:FF:000033">
    <property type="entry name" value="Nonribosomal siderophore peptide synthase SidC"/>
    <property type="match status" value="1"/>
</dbReference>
<evidence type="ECO:0000256" key="4">
    <source>
        <dbReference type="ARBA" id="ARBA00022598"/>
    </source>
</evidence>
<dbReference type="SMART" id="SM00823">
    <property type="entry name" value="PKS_PP"/>
    <property type="match status" value="4"/>
</dbReference>
<dbReference type="Proteomes" id="UP000256328">
    <property type="component" value="Unassembled WGS sequence"/>
</dbReference>
<keyword evidence="9" id="KW-1185">Reference proteome</keyword>
<evidence type="ECO:0000256" key="5">
    <source>
        <dbReference type="ARBA" id="ARBA00029454"/>
    </source>
</evidence>
<dbReference type="NCBIfam" id="TIGR01733">
    <property type="entry name" value="AA-adenyl-dom"/>
    <property type="match status" value="2"/>
</dbReference>
<keyword evidence="3" id="KW-0597">Phosphoprotein</keyword>
<evidence type="ECO:0000259" key="7">
    <source>
        <dbReference type="PROSITE" id="PS50075"/>
    </source>
</evidence>
<dbReference type="NCBIfam" id="NF003417">
    <property type="entry name" value="PRK04813.1"/>
    <property type="match status" value="3"/>
</dbReference>
<dbReference type="GO" id="GO:0005737">
    <property type="term" value="C:cytoplasm"/>
    <property type="evidence" value="ECO:0007669"/>
    <property type="project" value="TreeGrafter"/>
</dbReference>
<dbReference type="InterPro" id="IPR006162">
    <property type="entry name" value="Ppantetheine_attach_site"/>
</dbReference>
<dbReference type="Gene3D" id="3.30.300.30">
    <property type="match status" value="3"/>
</dbReference>
<dbReference type="SUPFAM" id="SSF47336">
    <property type="entry name" value="ACP-like"/>
    <property type="match status" value="5"/>
</dbReference>
<sequence>MAKQSSILNDPPQLLEGPRLLHKLIRWDQSSSDCALDFTIHGQRQKYSYQEIASCTASLSVRIQDALQLNRDKSDHLQHIVPLLLPQAPCLYIAELAILESGGAFCPINLDAPKERIKFVVGDVQATLILTTAEFKDIVTWENGPTVILVDEFPTVPKDVLSSGTLPRIPSEKDLAYIMYTSGSSGLPKGVAVSHLAASQSLLAHERHIPSFKRFLQFAAPSFDVSVFEIFFPFTRGSTLVGCSRNQLLNDLPGIIVDLDIDAAELTPTVVGSLLQKRANAPCLKLLLTIGEMLTTPIVEEFGGSKDRPNMLYGMYGPTEAAIHCTIYPKMEASAKPGNIGIPLDTVSTFIAAASTTADDSNNLEVLPIGELGELVLGGPQLADGYLNRPDQNKAAFVKFEGRNYYRTGDKARQLENGTIEILGRMSAGQVKLRGQRIELGEIEEIVYKHPGIKTVTAMVLENTLVVFSLASEQNVNTEDILKTCAEWLPLYMVPSEVVVLTKFPYLPSGKVDKRKLEADYQKERQEAHTRGSIEAAAENPFTSTVRNIVQDALGPLQKSSRLAAAGLDSLTAIKLASKLRLAGFDVTTLAILQAETLADLQQICESSKITHDLPKDSALVVKIEPSALALDGETEDIQSIIPCLPLQTAMLSETAMDSRMYWNWVELDILNASVNQVVAALEKLCEHNPILRSGFAESQNSNGYLQIIWKSLPKTSFKEVTSFGYESTVLDLTIRHPLQVQLRGSDGGCNLLLHLHHALYDAWSLELILDDLNDLLLGNPLSPRPSFDSIVASYEDRSLLQDPWASKDYWKDHISNLDIRKIPTFHSQKVISDSLMVNRHTTKILTSDIEKRARKLSCSPQSIFQAAYALILGSYLGSSDICFGTVFSGRTLPVAGIEDIVGPCLATLPVRIDTSTSSTLQDLVQQLHSINRKHLEFSTLALRDIKAAGSVPARVALFDTLLIWQQTLHDYDHSREHVKLVDTIDNLELNLTIEIIPGNSNIELKANYKKSLLPETQVNVLLRQIEQTVQEILHNGSSALKEFSSNFDSQLLSTENLKPDTKIKPGTLATPVEVIADEDPCRLAIEFANSIDEDGSDFQRVTYFELNVRANNIGHHLLAQNVFREVICICMEKSVNLYASILATAKLGAGYLPVTPDIPEERLHHILKEAKVRIVLAQSESRHLFDENPSLLVIYVDEVDFSGLPAHNVPPRFLSESLAYCVYTSGSTGAPKGVMVTHGNLLSNLDVLEELYPATSDAKFLQSCSQAFDVSVFEIFFTWRIGACLCSAVKDVLFRDIEQAIRSFGVTHLSMTPTVAALINPENVPQVEFLVTAGEAVTQKVFNTWAGKGLYQGYGPSETTNICTVKPDVSKDDNINNIGPPLKNTSTFVLSPNADFNLVPRGGEGEFCFGGSQVFRGYMDTSKEIGKIINHPKYGRIYRSGDFGRLMPDGSLAFTGRKDDQVKIRGQRVELGEINNIMLTSDVVQDCVTMVIGESVDAQRLVCFWTPNSEPSDHIHRLDPDPSTLLILYNSLESALPAYMIPSSLIPISSLPSTAQSKIDKRYLIAMYKDLDLTYLYSTSRPTKRNSDQDWTKVQLTIAQVLSVVAKISLDDISLDTSFFGLGIDSISAIEFARKLRNELQQTVEISDVLKFSSVARLSEKLSSQLTEKPNINGTGVSDVYSFGLDPVFVKSTTDNFKQAGKTVQHIMPCTPLQEAMLSAGESSNESLYSNKVVFVVRGDTKKLEECWQEMARRHEMLRTCFVSTDMLRFPYVQVVLAEFKLSFNTGADEGNGQISIHRDEYTPQYNLQLLQSDGATLLSMSIHHALYDGAALAILYEEIEALYNSNSLPSPISFATFLQPVIRLDLEASDDFWQTTLGGCGPTILQNAMQTPNTSNATSARVQRLNSKISLTALEACGKKYNTSTLAICHTAWSSLLSEQLQQTDICFGNVVSGRTLSLEGIERLVAPCFNTIPSRINSIHKLTYLEAFRKLQNLNAESLPFQLSPLRRIQSRFSPDGKRLFDTLFILQQPAKELDPSIWSIEEEDGVMDFPFVCEVVPNPVNDSLEIILHTHCSSISSADAEKLLASFEEKLRTGLENPRRQILSTWVKDQIMAKESSRIEKISESTESPVSAKEMSPTELQLREIISNYTTVPRENISRTDSIFRLGLDSISTVQVATRLRKQGYKVLASDVLEHFTIAKLNEFLGQTSESESRQISSFDFATFDKDFRQAISSKYSIDLGQVEAVRPCTAVQQGMLAQSLHSDGQEYVNTISFELKPQESLGRLKVAWDTICKNHEMLRTGFACTDDPKNPFIMVTFKKDDFLLPWSEEVHLTDNVPFADQLLHRPWSLQVSQNGTQTILIWKAHHALYDAQSLALVLSDVTSAYHSKSLSDNYPVEPLISAILAGSHTDEEAARKFWQSDANKVVVNRFPDLTPLRTSDTSSSTAEIFSISTAQKLEEYCRRCGVTMQAAGQAAWARLLAAYIGESSTTFGLTLSGRSILEDADKIAFPSIVTLPVRSDVTGTNEDLLARIMGSNALLHKHQLTPLTNIQKWAGHPKGKMFDTLFAYQKIPDSTADVDSPWKIVKEEAVVDYAVSLEVQPVASGALALRLTSQNSLIPVEQSEILLRQYDSLLHDTLQNPHHASDVAPDCGMELLAITPAKEPVLAGSVTLLHQFVEDGAREWPDKSALEFATCLEPGNYQSKSWTYKELDQEANKVSHLLLKKSVLPGELIAICFDKCAEASIAIIGIMKAGCAYLALDPNAPVDRMKFIMGDSGARIIMTAGNPGLNIVTHLGGDIILLDDPNVLDGYSTESPQLSRPITPEDTSYCLYTSGTTGTPKGCILTHSNAVQAMLAFQRLFTPHWTPSSKWLQFASFHFDVSVLEQFWSWSVGICVVSAPRDLIFEDIPSAIREMGVTHIDLTPSLARLVHPDDVPGLTKGVFITGGEQLKQEILDVWGEYACIYNGYGPTEATIGVTMYPRVPKNGKPSNIGPAFDNVGSFVLKPNTSLPVLRGGVGELCVSGMLVGKGYLNRPELTTERFPTLQGFNERVYRTGDLVRILHDNTFIFLGRADDQVKLRGQRLELSEINEVVKKSKSSLDEVVTLVLKHSTQQKEQLVTFLVSTEESSEDGSIIATVRDACKSSLPGYMVPTHFIPIKTMPLNANNKADSKQLAALYNDLTIDDLQKLSRSSQQDESWSAEELPIVNELAKALYVEPAAIVRGSNIFELGMDSISIIGFSRSLQHAGFGNAKLSTIMNNTSISALVQNLLSQKTTDPAKDAAYIAASQDIALFSQKHMVDICKELHVDTAAVEKIAPCTPVQEGMIYRFLESEDALYFNTFNFELSDKVDVGQLYNAWNVVTDNLEILRTSFVATDDGFAQVVMEPSAKFHNNCQGEVSFSGIDKDTALSKPWALTVQSKVMTLQAFHGLYDGNSMSMILQRVVQEYSRICGEAQTISYGPSFHESLPYGPLAKISGAKRFWEEHLKNWSPQEIPVSSTSGLGVVEVDDSVPNFEAFEDLRKSLGVSHQAIVQAVWMVVLQSKVSRTITTTGIVISGRTIDFQYADDVIGPLFNTIPFHKQVPAMTWDSLITDCHKFNMELQDYAHTSLKDIQKWSPAGVGQSLFEALFVFQRPQAEEMDFAKNFWTEKSVPATSDYPIALEATLNPDMGSGSVLALKLVAQTSALGDLEARDLLSEARSLLLALLQDRGSIVLENLENVQQEPVNGVRLTRQPSDEMAANSSFEWTTEAQLVRAEIASLSGSDEKDIHPQTSIFELGLDSIDVIKLTSRLRKGGIILPVSSIIKHQTIRRMVAAIPKTHNKETSSSQTSYIEESSKRLAGYLKQNGIIPNDFPTESVLPATPLQEGMYHLMVQSDYEMYFNVDAFRLHPNTNPDALIQAVSEVVQQSPIFSTVFAPVDDPQIPANYAQIIRGETFLGTSELKFDTWDKEMMSEASLGELRSSAAHRAKNNQELFQVKFLAIGALKYMVIAVAHALYDGFSIQSFHADIQRVYLGQPLSRTDPRPFLEEVFKSTTEEARKFWRSTLANLPVARFPRNSSDEEPAPIQIYRATRTSEVSLSCLQESSKAANVSLQTLGQTCWALVLAQLMGQLDVVFGTVLSCRDLPKSDQVMFPLMNTVAVRSVLHGNLDEMLKYMQAMSNTTRQYQHFPLGEAQAIALSSRKGVKDNTFFDTLFIYQGRRTANNAEPLYKSEYSHADVDFPVCVEMEINENEQIVWTTACKSSVRTEVETDDILKALDHVLQQIVESRQTPTFSSDTNGTSICNLPSIQLSDLSTKSTTESEHKSQRDSWSENELAIREALQEVSGVPDESIHKDTTIFELGLDSISVHKLHKSLKSRGIKLSVSSILKGLTINAMVQSLNAAEFAPAVVLNVDAIISQAMVDFKYVSEPELENVKQFMPVTAGQEYMLRGWQVSQGVLFYPTFFYKLSKGLLDEQQLKRAWDALVQNHDILRTGFIESGSKLYQVVLSSVESSFRRGDSFSRPDPAINGRPPVALIVDPSMSSFGLQIHHALYDASSIELLMNELKILYRGEALKAPKSDFRSFVAHSISNIQEDKWRSHFTSDIKETLLPANILPSTKRTKLFKPDMRASGAKSWAKRHGITTDAFFLSIIARIFARRTNSSTAQVFGIYLANRNAYQEDFSLMAAPTLNLVPIAVKDPLTLDTSLQNVAAQVQDELRQISNADMSSASLQQIYDWTGVRVNCFVNILKDLDLGFSPLQGGNEDSVHFDLLPQIFEEEAPIVQSTPEKFNTDAYLESIDIEIKFYDNDTVDIGVFGPGSLISHQDAEAMIEEFQNDLCDILREKA</sequence>
<dbReference type="Gene3D" id="3.40.50.12780">
    <property type="entry name" value="N-terminal domain of ligase-like"/>
    <property type="match status" value="3"/>
</dbReference>
<evidence type="ECO:0000313" key="9">
    <source>
        <dbReference type="Proteomes" id="UP000256328"/>
    </source>
</evidence>
<dbReference type="InterPro" id="IPR010071">
    <property type="entry name" value="AA_adenyl_dom"/>
</dbReference>
<comment type="similarity">
    <text evidence="5">Belongs to the NRP synthetase family.</text>
</comment>
<dbReference type="Gene3D" id="1.10.1200.10">
    <property type="entry name" value="ACP-like"/>
    <property type="match status" value="6"/>
</dbReference>
<gene>
    <name evidence="8" type="ORF">BP5796_05244</name>
</gene>
<dbReference type="InterPro" id="IPR045851">
    <property type="entry name" value="AMP-bd_C_sf"/>
</dbReference>
<keyword evidence="4" id="KW-0436">Ligase</keyword>
<dbReference type="InterPro" id="IPR020845">
    <property type="entry name" value="AMP-binding_CS"/>
</dbReference>
<dbReference type="InterPro" id="IPR042099">
    <property type="entry name" value="ANL_N_sf"/>
</dbReference>
<dbReference type="InterPro" id="IPR001242">
    <property type="entry name" value="Condensation_dom"/>
</dbReference>
<dbReference type="InterPro" id="IPR009081">
    <property type="entry name" value="PP-bd_ACP"/>
</dbReference>
<dbReference type="InterPro" id="IPR020806">
    <property type="entry name" value="PKS_PP-bd"/>
</dbReference>
<dbReference type="Pfam" id="PF00550">
    <property type="entry name" value="PP-binding"/>
    <property type="match status" value="6"/>
</dbReference>
<feature type="region of interest" description="Disordered" evidence="6">
    <location>
        <begin position="4300"/>
        <end position="4319"/>
    </location>
</feature>
<dbReference type="FunFam" id="3.30.300.30:FF:000015">
    <property type="entry name" value="Nonribosomal peptide synthase SidD"/>
    <property type="match status" value="1"/>
</dbReference>
<keyword evidence="2" id="KW-0596">Phosphopantetheine</keyword>
<dbReference type="GO" id="GO:0016874">
    <property type="term" value="F:ligase activity"/>
    <property type="evidence" value="ECO:0007669"/>
    <property type="project" value="UniProtKB-KW"/>
</dbReference>
<protein>
    <recommendedName>
        <fullName evidence="7">Carrier domain-containing protein</fullName>
    </recommendedName>
</protein>
<dbReference type="PROSITE" id="PS00012">
    <property type="entry name" value="PHOSPHOPANTETHEINE"/>
    <property type="match status" value="3"/>
</dbReference>
<comment type="caution">
    <text evidence="8">The sequence shown here is derived from an EMBL/GenBank/DDBJ whole genome shotgun (WGS) entry which is preliminary data.</text>
</comment>
<dbReference type="OrthoDB" id="416786at2759"/>
<dbReference type="EMBL" id="PDLN01000007">
    <property type="protein sequence ID" value="RDW80546.1"/>
    <property type="molecule type" value="Genomic_DNA"/>
</dbReference>
<dbReference type="PROSITE" id="PS00455">
    <property type="entry name" value="AMP_BINDING"/>
    <property type="match status" value="1"/>
</dbReference>
<dbReference type="CDD" id="cd05918">
    <property type="entry name" value="A_NRPS_SidN3_like"/>
    <property type="match status" value="1"/>
</dbReference>
<evidence type="ECO:0000256" key="1">
    <source>
        <dbReference type="ARBA" id="ARBA00004924"/>
    </source>
</evidence>
<dbReference type="PANTHER" id="PTHR45527">
    <property type="entry name" value="NONRIBOSOMAL PEPTIDE SYNTHETASE"/>
    <property type="match status" value="1"/>
</dbReference>
<dbReference type="GO" id="GO:0031177">
    <property type="term" value="F:phosphopantetheine binding"/>
    <property type="evidence" value="ECO:0007669"/>
    <property type="project" value="InterPro"/>
</dbReference>
<dbReference type="Pfam" id="PF00668">
    <property type="entry name" value="Condensation"/>
    <property type="match status" value="6"/>
</dbReference>